<evidence type="ECO:0008006" key="4">
    <source>
        <dbReference type="Google" id="ProtNLM"/>
    </source>
</evidence>
<feature type="region of interest" description="Disordered" evidence="1">
    <location>
        <begin position="103"/>
        <end position="141"/>
    </location>
</feature>
<dbReference type="Pfam" id="PF11836">
    <property type="entry name" value="Phage_TAC_11"/>
    <property type="match status" value="1"/>
</dbReference>
<accession>A0ABN6VEB3</accession>
<reference evidence="2 3" key="1">
    <citation type="journal article" date="2023" name="Int. J. Syst. Evol. Microbiol.">
        <title>Methylocystis iwaonis sp. nov., a type II methane-oxidizing bacterium from surface soil of a rice paddy field in Japan, and emended description of the genus Methylocystis (ex Whittenbury et al. 1970) Bowman et al. 1993.</title>
        <authorList>
            <person name="Kaise H."/>
            <person name="Sawadogo J.B."/>
            <person name="Alam M.S."/>
            <person name="Ueno C."/>
            <person name="Dianou D."/>
            <person name="Shinjo R."/>
            <person name="Asakawa S."/>
        </authorList>
    </citation>
    <scope>NUCLEOTIDE SEQUENCE [LARGE SCALE GENOMIC DNA]</scope>
    <source>
        <strain evidence="2 3">SS37A-Re</strain>
    </source>
</reference>
<gene>
    <name evidence="2" type="ORF">SS37A_14530</name>
</gene>
<protein>
    <recommendedName>
        <fullName evidence="4">Gene transfer agent family protein</fullName>
    </recommendedName>
</protein>
<name>A0ABN6VEB3_9HYPH</name>
<organism evidence="2 3">
    <name type="scientific">Methylocystis iwaonis</name>
    <dbReference type="NCBI Taxonomy" id="2885079"/>
    <lineage>
        <taxon>Bacteria</taxon>
        <taxon>Pseudomonadati</taxon>
        <taxon>Pseudomonadota</taxon>
        <taxon>Alphaproteobacteria</taxon>
        <taxon>Hyphomicrobiales</taxon>
        <taxon>Methylocystaceae</taxon>
        <taxon>Methylocystis</taxon>
    </lineage>
</organism>
<dbReference type="EMBL" id="AP027142">
    <property type="protein sequence ID" value="BDV33924.1"/>
    <property type="molecule type" value="Genomic_DNA"/>
</dbReference>
<evidence type="ECO:0000313" key="3">
    <source>
        <dbReference type="Proteomes" id="UP001317629"/>
    </source>
</evidence>
<dbReference type="Proteomes" id="UP001317629">
    <property type="component" value="Chromosome"/>
</dbReference>
<evidence type="ECO:0000256" key="1">
    <source>
        <dbReference type="SAM" id="MobiDB-lite"/>
    </source>
</evidence>
<keyword evidence="3" id="KW-1185">Reference proteome</keyword>
<dbReference type="RefSeq" id="WP_281931482.1">
    <property type="nucleotide sequence ID" value="NZ_AP027142.1"/>
</dbReference>
<sequence length="141" mass="15502">MIQKQTCIHLPFAGRKRKFELRIGEIGELERLCNAGIGAIYFRLVSEQWRYDDIRETIRLGLMGGGESQATAHMFVERYIDVGPKREHLAVAAKILNALIEGVDPPKGAGERAEKSAPPATSPPSTKPAAQSDFAPEQSTQ</sequence>
<dbReference type="InterPro" id="IPR021791">
    <property type="entry name" value="Phage_TAC_11"/>
</dbReference>
<proteinExistence type="predicted"/>
<evidence type="ECO:0000313" key="2">
    <source>
        <dbReference type="EMBL" id="BDV33924.1"/>
    </source>
</evidence>